<dbReference type="NCBIfam" id="NF004837">
    <property type="entry name" value="PRK06187.1"/>
    <property type="match status" value="1"/>
</dbReference>
<gene>
    <name evidence="10" type="ORF">SAMN05216258_11091</name>
</gene>
<name>A0A1I3LLU1_9RHOB</name>
<evidence type="ECO:0000256" key="5">
    <source>
        <dbReference type="ARBA" id="ARBA00051915"/>
    </source>
</evidence>
<comment type="similarity">
    <text evidence="1">Belongs to the ATP-dependent AMP-binding enzyme family.</text>
</comment>
<dbReference type="Pfam" id="PF00501">
    <property type="entry name" value="AMP-binding"/>
    <property type="match status" value="1"/>
</dbReference>
<evidence type="ECO:0000256" key="1">
    <source>
        <dbReference type="ARBA" id="ARBA00006432"/>
    </source>
</evidence>
<accession>A0A1I3LLU1</accession>
<dbReference type="InterPro" id="IPR020845">
    <property type="entry name" value="AMP-binding_CS"/>
</dbReference>
<dbReference type="InterPro" id="IPR025110">
    <property type="entry name" value="AMP-bd_C"/>
</dbReference>
<comment type="catalytic activity">
    <reaction evidence="5">
        <text>3-(methylsulfanyl)propanoate + ATP + CoA = 3-(methylsulfanyl)propanoyl-CoA + AMP + diphosphate</text>
        <dbReference type="Rhea" id="RHEA:43052"/>
        <dbReference type="ChEBI" id="CHEBI:30616"/>
        <dbReference type="ChEBI" id="CHEBI:33019"/>
        <dbReference type="ChEBI" id="CHEBI:49016"/>
        <dbReference type="ChEBI" id="CHEBI:57287"/>
        <dbReference type="ChEBI" id="CHEBI:82815"/>
        <dbReference type="ChEBI" id="CHEBI:456215"/>
        <dbReference type="EC" id="6.2.1.44"/>
    </reaction>
    <physiologicalReaction direction="left-to-right" evidence="5">
        <dbReference type="Rhea" id="RHEA:43053"/>
    </physiologicalReaction>
</comment>
<reference evidence="10 11" key="1">
    <citation type="submission" date="2016-10" db="EMBL/GenBank/DDBJ databases">
        <authorList>
            <person name="de Groot N.N."/>
        </authorList>
    </citation>
    <scope>NUCLEOTIDE SEQUENCE [LARGE SCALE GENOMIC DNA]</scope>
    <source>
        <strain evidence="10 11">CGMCC 1.11030</strain>
    </source>
</reference>
<evidence type="ECO:0000256" key="2">
    <source>
        <dbReference type="ARBA" id="ARBA00022598"/>
    </source>
</evidence>
<keyword evidence="4" id="KW-0443">Lipid metabolism</keyword>
<dbReference type="EMBL" id="FOQH01000010">
    <property type="protein sequence ID" value="SFI85677.1"/>
    <property type="molecule type" value="Genomic_DNA"/>
</dbReference>
<dbReference type="EC" id="6.2.1.44" evidence="6"/>
<dbReference type="FunFam" id="3.30.300.30:FF:000008">
    <property type="entry name" value="2,3-dihydroxybenzoate-AMP ligase"/>
    <property type="match status" value="1"/>
</dbReference>
<dbReference type="AlphaFoldDB" id="A0A1I3LLU1"/>
<dbReference type="Gene3D" id="3.40.50.12780">
    <property type="entry name" value="N-terminal domain of ligase-like"/>
    <property type="match status" value="1"/>
</dbReference>
<dbReference type="Gene3D" id="3.30.300.30">
    <property type="match status" value="1"/>
</dbReference>
<dbReference type="OrthoDB" id="9803968at2"/>
<dbReference type="PANTHER" id="PTHR43859:SF4">
    <property type="entry name" value="BUTANOATE--COA LIGASE AAE1-RELATED"/>
    <property type="match status" value="1"/>
</dbReference>
<dbReference type="GO" id="GO:0006631">
    <property type="term" value="P:fatty acid metabolic process"/>
    <property type="evidence" value="ECO:0007669"/>
    <property type="project" value="UniProtKB-KW"/>
</dbReference>
<protein>
    <recommendedName>
        <fullName evidence="7">3-methylmercaptopropionyl-CoA ligase</fullName>
        <ecNumber evidence="6">6.2.1.44</ecNumber>
    </recommendedName>
</protein>
<evidence type="ECO:0000313" key="10">
    <source>
        <dbReference type="EMBL" id="SFI85677.1"/>
    </source>
</evidence>
<dbReference type="InterPro" id="IPR042099">
    <property type="entry name" value="ANL_N_sf"/>
</dbReference>
<keyword evidence="2" id="KW-0436">Ligase</keyword>
<keyword evidence="11" id="KW-1185">Reference proteome</keyword>
<evidence type="ECO:0000256" key="7">
    <source>
        <dbReference type="ARBA" id="ARBA00067668"/>
    </source>
</evidence>
<organism evidence="10 11">
    <name type="scientific">Albimonas pacifica</name>
    <dbReference type="NCBI Taxonomy" id="1114924"/>
    <lineage>
        <taxon>Bacteria</taxon>
        <taxon>Pseudomonadati</taxon>
        <taxon>Pseudomonadota</taxon>
        <taxon>Alphaproteobacteria</taxon>
        <taxon>Rhodobacterales</taxon>
        <taxon>Paracoccaceae</taxon>
        <taxon>Albimonas</taxon>
    </lineage>
</organism>
<dbReference type="PROSITE" id="PS00455">
    <property type="entry name" value="AMP_BINDING"/>
    <property type="match status" value="1"/>
</dbReference>
<sequence length="544" mass="59162">MLGAMQDWPLRVSTLIDHAAKYHGNRPIVGRSAEGPYVETTWAGVHAAAKKVAQALNHLGYGSGDAIGVMAWNTPRHMEVWYGVSGCGAILHTLNPRLFSEQLEYIINHAGDRVVMVEPDLVKVLEPLVPQLGTVEKWVVLTERANMPQTTLPDAIAYDELLAMADGDYEWATGDENDPCGLCYTSGTTGNPKGVLYSHRSNVMHALFASTPDCIPISSTDVVMPVVPLFHANGWGLAYTCALNGAAMVMPGRDMTAPGLYEMLEKGVTLTAAVPTIWLGMLQHLRQNKLSFSTLKRVVIGGSSCPRAVIEAFQLDYGAQVIHAWGMTETSPLGSVCSFKPEVASLGAAEKLDVQTSVGHPPYGVDLRITDDAGEELPWDGKHQGKLWIRGYGVVKRYHRMEKDAAEPGTQWFDTGDVATMDPNAYVRITDRSKDVIKSGGEWISSIDLENAAVAHPQVAEAAAIGVPHPKWDERPVLCIVGVNGARPPKEEILALVGEHFAKWQIPDDVIYMDELPHTATGKISKLELRKKLNGLGYVHPEAA</sequence>
<dbReference type="STRING" id="1114924.SAMN05216258_11091"/>
<dbReference type="CDD" id="cd12119">
    <property type="entry name" value="ttLC_FACS_AlkK_like"/>
    <property type="match status" value="1"/>
</dbReference>
<dbReference type="GO" id="GO:0016874">
    <property type="term" value="F:ligase activity"/>
    <property type="evidence" value="ECO:0007669"/>
    <property type="project" value="UniProtKB-KW"/>
</dbReference>
<evidence type="ECO:0000259" key="8">
    <source>
        <dbReference type="Pfam" id="PF00501"/>
    </source>
</evidence>
<dbReference type="RefSeq" id="WP_092863253.1">
    <property type="nucleotide sequence ID" value="NZ_FOQH01000010.1"/>
</dbReference>
<evidence type="ECO:0000259" key="9">
    <source>
        <dbReference type="Pfam" id="PF13193"/>
    </source>
</evidence>
<feature type="domain" description="AMP-dependent synthetase/ligase" evidence="8">
    <location>
        <begin position="17"/>
        <end position="399"/>
    </location>
</feature>
<proteinExistence type="inferred from homology"/>
<dbReference type="Pfam" id="PF13193">
    <property type="entry name" value="AMP-binding_C"/>
    <property type="match status" value="1"/>
</dbReference>
<dbReference type="InterPro" id="IPR045851">
    <property type="entry name" value="AMP-bd_C_sf"/>
</dbReference>
<dbReference type="InterPro" id="IPR000873">
    <property type="entry name" value="AMP-dep_synth/lig_dom"/>
</dbReference>
<evidence type="ECO:0000313" key="11">
    <source>
        <dbReference type="Proteomes" id="UP000199377"/>
    </source>
</evidence>
<feature type="domain" description="AMP-binding enzyme C-terminal" evidence="9">
    <location>
        <begin position="449"/>
        <end position="523"/>
    </location>
</feature>
<dbReference type="Proteomes" id="UP000199377">
    <property type="component" value="Unassembled WGS sequence"/>
</dbReference>
<evidence type="ECO:0000256" key="4">
    <source>
        <dbReference type="ARBA" id="ARBA00023098"/>
    </source>
</evidence>
<evidence type="ECO:0000256" key="6">
    <source>
        <dbReference type="ARBA" id="ARBA00066616"/>
    </source>
</evidence>
<keyword evidence="3" id="KW-0276">Fatty acid metabolism</keyword>
<dbReference type="SUPFAM" id="SSF56801">
    <property type="entry name" value="Acetyl-CoA synthetase-like"/>
    <property type="match status" value="1"/>
</dbReference>
<dbReference type="PANTHER" id="PTHR43859">
    <property type="entry name" value="ACYL-ACTIVATING ENZYME"/>
    <property type="match status" value="1"/>
</dbReference>
<evidence type="ECO:0000256" key="3">
    <source>
        <dbReference type="ARBA" id="ARBA00022832"/>
    </source>
</evidence>